<dbReference type="EMBL" id="SPNW01000038">
    <property type="protein sequence ID" value="TIA88444.1"/>
    <property type="molecule type" value="Genomic_DNA"/>
</dbReference>
<dbReference type="OrthoDB" id="411251at2759"/>
<protein>
    <submittedName>
        <fullName evidence="2">Uncharacterized protein</fullName>
    </submittedName>
</protein>
<dbReference type="GO" id="GO:0000981">
    <property type="term" value="F:DNA-binding transcription factor activity, RNA polymerase II-specific"/>
    <property type="evidence" value="ECO:0007669"/>
    <property type="project" value="InterPro"/>
</dbReference>
<accession>A0A4T0FLW5</accession>
<dbReference type="AlphaFoldDB" id="A0A4T0FLW5"/>
<dbReference type="GO" id="GO:0008270">
    <property type="term" value="F:zinc ion binding"/>
    <property type="evidence" value="ECO:0007669"/>
    <property type="project" value="InterPro"/>
</dbReference>
<dbReference type="SUPFAM" id="SSF57701">
    <property type="entry name" value="Zn2/Cys6 DNA-binding domain"/>
    <property type="match status" value="1"/>
</dbReference>
<organism evidence="2 3">
    <name type="scientific">Wallemia hederae</name>
    <dbReference type="NCBI Taxonomy" id="1540922"/>
    <lineage>
        <taxon>Eukaryota</taxon>
        <taxon>Fungi</taxon>
        <taxon>Dikarya</taxon>
        <taxon>Basidiomycota</taxon>
        <taxon>Wallemiomycotina</taxon>
        <taxon>Wallemiomycetes</taxon>
        <taxon>Wallemiales</taxon>
        <taxon>Wallemiaceae</taxon>
        <taxon>Wallemia</taxon>
    </lineage>
</organism>
<feature type="compositionally biased region" description="Basic and acidic residues" evidence="1">
    <location>
        <begin position="92"/>
        <end position="103"/>
    </location>
</feature>
<dbReference type="InterPro" id="IPR036864">
    <property type="entry name" value="Zn2-C6_fun-type_DNA-bd_sf"/>
</dbReference>
<reference evidence="2 3" key="1">
    <citation type="submission" date="2019-03" db="EMBL/GenBank/DDBJ databases">
        <title>Sequencing 23 genomes of Wallemia ichthyophaga.</title>
        <authorList>
            <person name="Gostincar C."/>
        </authorList>
    </citation>
    <scope>NUCLEOTIDE SEQUENCE [LARGE SCALE GENOMIC DNA]</scope>
    <source>
        <strain evidence="2 3">EXF-5753</strain>
    </source>
</reference>
<feature type="compositionally biased region" description="Polar residues" evidence="1">
    <location>
        <begin position="65"/>
        <end position="89"/>
    </location>
</feature>
<evidence type="ECO:0000313" key="2">
    <source>
        <dbReference type="EMBL" id="TIA88444.1"/>
    </source>
</evidence>
<comment type="caution">
    <text evidence="2">The sequence shown here is derived from an EMBL/GenBank/DDBJ whole genome shotgun (WGS) entry which is preliminary data.</text>
</comment>
<keyword evidence="3" id="KW-1185">Reference proteome</keyword>
<sequence length="269" mass="29654">MAIYACRPCQLSHSSCDNYRPCHNCQRKGIESSCITVQHRRRGRPGKNDKVQPTPLFSHKPFASPPQSTKAAVLSQPPSASTCSFSESEVVSEAKRDDRKQDTTTHRIQMIVTPDLQTTLDISHPEQFQTTSQSSRTVNLPSLHDMTSVFHSPRLANLAAKLALGVAVPVERVNVVDRHGQYFASTLSIRWLERGRSVLADLYISDQVTAVPSLPASLPPMPIHHHQIDSDTSVKTSSSSSFYSSYSSDNLASGSMPHRTRTSINALCE</sequence>
<feature type="region of interest" description="Disordered" evidence="1">
    <location>
        <begin position="40"/>
        <end position="103"/>
    </location>
</feature>
<evidence type="ECO:0000256" key="1">
    <source>
        <dbReference type="SAM" id="MobiDB-lite"/>
    </source>
</evidence>
<proteinExistence type="predicted"/>
<name>A0A4T0FLW5_9BASI</name>
<dbReference type="Proteomes" id="UP000310189">
    <property type="component" value="Unassembled WGS sequence"/>
</dbReference>
<evidence type="ECO:0000313" key="3">
    <source>
        <dbReference type="Proteomes" id="UP000310189"/>
    </source>
</evidence>
<gene>
    <name evidence="2" type="ORF">E3P99_02607</name>
</gene>